<evidence type="ECO:0000259" key="2">
    <source>
        <dbReference type="PROSITE" id="PS50110"/>
    </source>
</evidence>
<dbReference type="AlphaFoldDB" id="A0A1Y5F721"/>
<name>A0A1Y5F721_9BACT</name>
<evidence type="ECO:0000313" key="3">
    <source>
        <dbReference type="EMBL" id="OUR96698.1"/>
    </source>
</evidence>
<evidence type="ECO:0000256" key="1">
    <source>
        <dbReference type="PROSITE-ProRule" id="PRU00169"/>
    </source>
</evidence>
<dbReference type="InterPro" id="IPR011006">
    <property type="entry name" value="CheY-like_superfamily"/>
</dbReference>
<evidence type="ECO:0000313" key="4">
    <source>
        <dbReference type="Proteomes" id="UP000196531"/>
    </source>
</evidence>
<dbReference type="EMBL" id="MAAO01000006">
    <property type="protein sequence ID" value="OUR96698.1"/>
    <property type="molecule type" value="Genomic_DNA"/>
</dbReference>
<dbReference type="Gene3D" id="3.40.50.2300">
    <property type="match status" value="1"/>
</dbReference>
<keyword evidence="1" id="KW-0597">Phosphoprotein</keyword>
<protein>
    <recommendedName>
        <fullName evidence="2">Response regulatory domain-containing protein</fullName>
    </recommendedName>
</protein>
<accession>A0A1Y5F721</accession>
<dbReference type="PANTHER" id="PTHR43228">
    <property type="entry name" value="TWO-COMPONENT RESPONSE REGULATOR"/>
    <property type="match status" value="1"/>
</dbReference>
<dbReference type="SUPFAM" id="SSF52172">
    <property type="entry name" value="CheY-like"/>
    <property type="match status" value="1"/>
</dbReference>
<proteinExistence type="predicted"/>
<dbReference type="Pfam" id="PF00072">
    <property type="entry name" value="Response_reg"/>
    <property type="match status" value="1"/>
</dbReference>
<dbReference type="InterPro" id="IPR001789">
    <property type="entry name" value="Sig_transdc_resp-reg_receiver"/>
</dbReference>
<dbReference type="PROSITE" id="PS50110">
    <property type="entry name" value="RESPONSE_REGULATORY"/>
    <property type="match status" value="1"/>
</dbReference>
<comment type="caution">
    <text evidence="3">The sequence shown here is derived from an EMBL/GenBank/DDBJ whole genome shotgun (WGS) entry which is preliminary data.</text>
</comment>
<feature type="domain" description="Response regulatory" evidence="2">
    <location>
        <begin position="4"/>
        <end position="134"/>
    </location>
</feature>
<dbReference type="SMART" id="SM00448">
    <property type="entry name" value="REC"/>
    <property type="match status" value="1"/>
</dbReference>
<organism evidence="3 4">
    <name type="scientific">Halobacteriovorax marinus</name>
    <dbReference type="NCBI Taxonomy" id="97084"/>
    <lineage>
        <taxon>Bacteria</taxon>
        <taxon>Pseudomonadati</taxon>
        <taxon>Bdellovibrionota</taxon>
        <taxon>Bacteriovoracia</taxon>
        <taxon>Bacteriovoracales</taxon>
        <taxon>Halobacteriovoraceae</taxon>
        <taxon>Halobacteriovorax</taxon>
    </lineage>
</organism>
<feature type="modified residue" description="4-aspartylphosphate" evidence="1">
    <location>
        <position position="65"/>
    </location>
</feature>
<reference evidence="4" key="1">
    <citation type="journal article" date="2017" name="Proc. Natl. Acad. Sci. U.S.A.">
        <title>Simulation of Deepwater Horizon oil plume reveals substrate specialization within a complex community of hydrocarbon-degraders.</title>
        <authorList>
            <person name="Hu P."/>
            <person name="Dubinsky E.A."/>
            <person name="Probst A.J."/>
            <person name="Wang J."/>
            <person name="Sieber C.M.K."/>
            <person name="Tom L.M."/>
            <person name="Gardinali P."/>
            <person name="Banfield J.F."/>
            <person name="Atlas R.M."/>
            <person name="Andersen G.L."/>
        </authorList>
    </citation>
    <scope>NUCLEOTIDE SEQUENCE [LARGE SCALE GENOMIC DNA]</scope>
</reference>
<dbReference type="InterPro" id="IPR052048">
    <property type="entry name" value="ST_Response_Regulator"/>
</dbReference>
<sequence length="145" mass="17147">MKHRILIVDDSEEIHELYKKTVEKMNSKEVGMSFVLDHCFQGEVAVLKVREAHKEKCPYSLVIMDIRMPPGMDGIETIKHIRKEFPETEFIVCTAFRQYNWEDLLDIFGPTDRILYMNKPYNNTTMKQMTFYVASKYEREVKDAA</sequence>
<gene>
    <name evidence="3" type="ORF">A9Q84_10165</name>
</gene>
<dbReference type="Proteomes" id="UP000196531">
    <property type="component" value="Unassembled WGS sequence"/>
</dbReference>
<dbReference type="GO" id="GO:0000160">
    <property type="term" value="P:phosphorelay signal transduction system"/>
    <property type="evidence" value="ECO:0007669"/>
    <property type="project" value="InterPro"/>
</dbReference>
<dbReference type="PANTHER" id="PTHR43228:SF1">
    <property type="entry name" value="TWO-COMPONENT RESPONSE REGULATOR ARR22"/>
    <property type="match status" value="1"/>
</dbReference>